<feature type="domain" description="PilZ" evidence="2">
    <location>
        <begin position="3"/>
        <end position="100"/>
    </location>
</feature>
<comment type="subunit">
    <text evidence="1">Monomer in both c-di-GMP-bound and free forms.</text>
</comment>
<dbReference type="InterPro" id="IPR027021">
    <property type="entry name" value="C-di-GMP_BP_PA4608"/>
</dbReference>
<dbReference type="Gene3D" id="2.40.10.220">
    <property type="entry name" value="predicted glycosyltransferase like domains"/>
    <property type="match status" value="1"/>
</dbReference>
<dbReference type="AlphaFoldDB" id="A0A0F5VHH1"/>
<keyword evidence="4" id="KW-1185">Reference proteome</keyword>
<comment type="caution">
    <text evidence="3">The sequence shown here is derived from an EMBL/GenBank/DDBJ whole genome shotgun (WGS) entry which is preliminary data.</text>
</comment>
<dbReference type="Pfam" id="PF07238">
    <property type="entry name" value="PilZ"/>
    <property type="match status" value="1"/>
</dbReference>
<dbReference type="STRING" id="265726.KY46_02030"/>
<organism evidence="3 4">
    <name type="scientific">Photobacterium halotolerans</name>
    <dbReference type="NCBI Taxonomy" id="265726"/>
    <lineage>
        <taxon>Bacteria</taxon>
        <taxon>Pseudomonadati</taxon>
        <taxon>Pseudomonadota</taxon>
        <taxon>Gammaproteobacteria</taxon>
        <taxon>Vibrionales</taxon>
        <taxon>Vibrionaceae</taxon>
        <taxon>Photobacterium</taxon>
    </lineage>
</organism>
<sequence>MNERRQFIRIVYQAPALVRQAQSHWFADVRDISLHGILLSRPERWLPDDNAPFEVDVTLHDTEIHMTMITELVAHDSDCLRMKIVNIDIDSISHLRRLIELNVGDDELLYRELALLADLAD</sequence>
<reference evidence="3 4" key="1">
    <citation type="submission" date="2014-12" db="EMBL/GenBank/DDBJ databases">
        <title>Mercury Reductase activity and rhizosphere competence traits in the genome of root associated Photobacterium halotolerans MELD1.</title>
        <authorList>
            <person name="Mathew D.C."/>
            <person name="Huang C.-C."/>
        </authorList>
    </citation>
    <scope>NUCLEOTIDE SEQUENCE [LARGE SCALE GENOMIC DNA]</scope>
    <source>
        <strain evidence="3 4">MELD1</strain>
    </source>
</reference>
<keyword evidence="1" id="KW-0547">Nucleotide-binding</keyword>
<accession>A0A0F5VHH1</accession>
<evidence type="ECO:0000259" key="2">
    <source>
        <dbReference type="Pfam" id="PF07238"/>
    </source>
</evidence>
<dbReference type="InterPro" id="IPR009875">
    <property type="entry name" value="PilZ_domain"/>
</dbReference>
<dbReference type="PIRSF" id="PIRSF028141">
    <property type="entry name" value="C-di-GMP_BP_PA4608"/>
    <property type="match status" value="1"/>
</dbReference>
<evidence type="ECO:0000313" key="4">
    <source>
        <dbReference type="Proteomes" id="UP000033633"/>
    </source>
</evidence>
<gene>
    <name evidence="3" type="ORF">KY46_02030</name>
</gene>
<comment type="function">
    <text evidence="1">Binds the second messenger bis-(3'-5') cyclic dimeric guanosine monophosphate (c-di-GMP). Can bind two c-di-GMP molecules per monomer. May play a role in bacterial second-messenger regulated processes. Binding to c-di-GMP induces a conformational change of the C- and N-termini resulting in the exposure of a highly negative surface on one side of the protein to a possible effector protein.</text>
</comment>
<dbReference type="RefSeq" id="WP_046218934.1">
    <property type="nucleotide sequence ID" value="NZ_JWYV01000001.1"/>
</dbReference>
<proteinExistence type="predicted"/>
<dbReference type="Proteomes" id="UP000033633">
    <property type="component" value="Unassembled WGS sequence"/>
</dbReference>
<dbReference type="SUPFAM" id="SSF141371">
    <property type="entry name" value="PilZ domain-like"/>
    <property type="match status" value="1"/>
</dbReference>
<dbReference type="EMBL" id="JWYV01000001">
    <property type="protein sequence ID" value="KKD01606.1"/>
    <property type="molecule type" value="Genomic_DNA"/>
</dbReference>
<name>A0A0F5VHH1_9GAMM</name>
<dbReference type="OrthoDB" id="5298508at2"/>
<keyword evidence="1" id="KW-0973">c-di-GMP</keyword>
<dbReference type="GO" id="GO:0035438">
    <property type="term" value="F:cyclic-di-GMP binding"/>
    <property type="evidence" value="ECO:0007669"/>
    <property type="project" value="InterPro"/>
</dbReference>
<evidence type="ECO:0000256" key="1">
    <source>
        <dbReference type="PIRNR" id="PIRNR028141"/>
    </source>
</evidence>
<evidence type="ECO:0000313" key="3">
    <source>
        <dbReference type="EMBL" id="KKD01606.1"/>
    </source>
</evidence>
<dbReference type="PATRIC" id="fig|265726.11.peg.440"/>
<protein>
    <recommendedName>
        <fullName evidence="1">Cyclic diguanosine monophosphate-binding protein</fullName>
        <shortName evidence="1">c-di-GMP-binding protein</shortName>
    </recommendedName>
    <alternativeName>
        <fullName evidence="1">Pilz domain-containing protein</fullName>
    </alternativeName>
</protein>